<gene>
    <name evidence="2" type="ORF">VIBNISOn1_30186</name>
</gene>
<feature type="transmembrane region" description="Helical" evidence="1">
    <location>
        <begin position="49"/>
        <end position="76"/>
    </location>
</feature>
<keyword evidence="1" id="KW-0472">Membrane</keyword>
<dbReference type="RefSeq" id="WP_022612285.1">
    <property type="nucleotide sequence ID" value="NZ_LK391965.1"/>
</dbReference>
<accession>A0AAV2VRX7</accession>
<dbReference type="GeneID" id="97544978"/>
<keyword evidence="1" id="KW-0812">Transmembrane</keyword>
<keyword evidence="1" id="KW-1133">Transmembrane helix</keyword>
<dbReference type="EMBL" id="CAOF01000120">
    <property type="protein sequence ID" value="CCO47490.1"/>
    <property type="molecule type" value="Genomic_DNA"/>
</dbReference>
<reference evidence="2 3" key="1">
    <citation type="journal article" date="2013" name="ISME J.">
        <title>Comparative genomics of pathogenic lineages of Vibrio nigripulchritudo identifies virulence-associated traits.</title>
        <authorList>
            <person name="Goudenege D."/>
            <person name="Labreuche Y."/>
            <person name="Krin E."/>
            <person name="Ansquer D."/>
            <person name="Mangenot S."/>
            <person name="Calteau A."/>
            <person name="Medigue C."/>
            <person name="Mazel D."/>
            <person name="Polz M.F."/>
            <person name="Le Roux F."/>
        </authorList>
    </citation>
    <scope>NUCLEOTIDE SEQUENCE [LARGE SCALE GENOMIC DNA]</scope>
    <source>
        <strain evidence="2 3">SOn1</strain>
    </source>
</reference>
<feature type="transmembrane region" description="Helical" evidence="1">
    <location>
        <begin position="83"/>
        <end position="106"/>
    </location>
</feature>
<organism evidence="2 3">
    <name type="scientific">Vibrio nigripulchritudo SOn1</name>
    <dbReference type="NCBI Taxonomy" id="1238450"/>
    <lineage>
        <taxon>Bacteria</taxon>
        <taxon>Pseudomonadati</taxon>
        <taxon>Pseudomonadota</taxon>
        <taxon>Gammaproteobacteria</taxon>
        <taxon>Vibrionales</taxon>
        <taxon>Vibrionaceae</taxon>
        <taxon>Vibrio</taxon>
    </lineage>
</organism>
<dbReference type="Proteomes" id="UP000018211">
    <property type="component" value="Unassembled WGS sequence"/>
</dbReference>
<evidence type="ECO:0000313" key="2">
    <source>
        <dbReference type="EMBL" id="CCO47490.1"/>
    </source>
</evidence>
<feature type="transmembrane region" description="Helical" evidence="1">
    <location>
        <begin position="121"/>
        <end position="143"/>
    </location>
</feature>
<evidence type="ECO:0000256" key="1">
    <source>
        <dbReference type="SAM" id="Phobius"/>
    </source>
</evidence>
<name>A0AAV2VRX7_9VIBR</name>
<protein>
    <submittedName>
        <fullName evidence="2">Uncharacterized protein</fullName>
    </submittedName>
</protein>
<proteinExistence type="predicted"/>
<dbReference type="AlphaFoldDB" id="A0AAV2VRX7"/>
<sequence length="147" mass="16068">MNTVLISAAFMSFTAAFLHGCIVLGGPDWYRFFGAGEAMAQMAEEGRWYPLLVTAAIGTVLAIWGVFALSGAGLVFPLPWTKWVLLGITLVYLARGVLGIVAVNFIDHPYLIELRAQQTFMWVSSVICTVIGITHAVGLYQVWSKLN</sequence>
<evidence type="ECO:0000313" key="3">
    <source>
        <dbReference type="Proteomes" id="UP000018211"/>
    </source>
</evidence>
<comment type="caution">
    <text evidence="2">The sequence shown here is derived from an EMBL/GenBank/DDBJ whole genome shotgun (WGS) entry which is preliminary data.</text>
</comment>